<organism evidence="3 4">
    <name type="scientific">Antrihabitans spumae</name>
    <dbReference type="NCBI Taxonomy" id="3373370"/>
    <lineage>
        <taxon>Bacteria</taxon>
        <taxon>Bacillati</taxon>
        <taxon>Actinomycetota</taxon>
        <taxon>Actinomycetes</taxon>
        <taxon>Mycobacteriales</taxon>
        <taxon>Nocardiaceae</taxon>
        <taxon>Antrihabitans</taxon>
    </lineage>
</organism>
<accession>A0ABW7KFF9</accession>
<reference evidence="4 5" key="1">
    <citation type="submission" date="2024-10" db="EMBL/GenBank/DDBJ databases">
        <authorList>
            <person name="Riesco R."/>
        </authorList>
    </citation>
    <scope>NUCLEOTIDE SEQUENCE [LARGE SCALE GENOMIC DNA]</scope>
    <source>
        <strain evidence="3 4">NCIMB 15448</strain>
        <strain evidence="2 5">NCIMB 15450</strain>
    </source>
</reference>
<feature type="compositionally biased region" description="Low complexity" evidence="1">
    <location>
        <begin position="227"/>
        <end position="237"/>
    </location>
</feature>
<gene>
    <name evidence="3" type="ORF">ACHIPV_04540</name>
    <name evidence="2" type="ORF">ACHIRB_20155</name>
</gene>
<sequence length="255" mass="26892">MGLRDKLATTVTRGAESIRGAAERSNISTGAPQDWLQRALAAIPQPAAPVTQRWEASVGALVASQTSLPGPAARALHSLDTIGAVVVSPTEVGFDGTTIPWSDVVEVRLHSAVDLLPDVVIDKEVDRIRRLFPPVPGRKWLVHKTVDGLLTLALTAFNRPASEARAVPCEIVYRGSLGRTKQLSGGLFVAGALAELDGVSEAVVATAQAHRIPVTPVHGNGSESRAQHAQHLQARAGALRDRLSKKAEGTDEGKS</sequence>
<dbReference type="Proteomes" id="UP001609219">
    <property type="component" value="Unassembled WGS sequence"/>
</dbReference>
<evidence type="ECO:0000256" key="1">
    <source>
        <dbReference type="SAM" id="MobiDB-lite"/>
    </source>
</evidence>
<evidence type="ECO:0000313" key="4">
    <source>
        <dbReference type="Proteomes" id="UP001609176"/>
    </source>
</evidence>
<dbReference type="EMBL" id="JBIMSP010000004">
    <property type="protein sequence ID" value="MFH5241153.1"/>
    <property type="molecule type" value="Genomic_DNA"/>
</dbReference>
<dbReference type="Proteomes" id="UP001609176">
    <property type="component" value="Unassembled WGS sequence"/>
</dbReference>
<dbReference type="RefSeq" id="WP_395123625.1">
    <property type="nucleotide sequence ID" value="NZ_JBIMSN010000094.1"/>
</dbReference>
<dbReference type="EMBL" id="JBIMSN010000094">
    <property type="protein sequence ID" value="MFH5230860.1"/>
    <property type="molecule type" value="Genomic_DNA"/>
</dbReference>
<evidence type="ECO:0000313" key="3">
    <source>
        <dbReference type="EMBL" id="MFH5241153.1"/>
    </source>
</evidence>
<comment type="caution">
    <text evidence="3">The sequence shown here is derived from an EMBL/GenBank/DDBJ whole genome shotgun (WGS) entry which is preliminary data.</text>
</comment>
<keyword evidence="5" id="KW-1185">Reference proteome</keyword>
<protein>
    <submittedName>
        <fullName evidence="3">Uncharacterized protein</fullName>
    </submittedName>
</protein>
<name>A0ABW7KFF9_9NOCA</name>
<feature type="region of interest" description="Disordered" evidence="1">
    <location>
        <begin position="216"/>
        <end position="255"/>
    </location>
</feature>
<proteinExistence type="predicted"/>
<evidence type="ECO:0000313" key="5">
    <source>
        <dbReference type="Proteomes" id="UP001609219"/>
    </source>
</evidence>
<feature type="compositionally biased region" description="Basic and acidic residues" evidence="1">
    <location>
        <begin position="238"/>
        <end position="255"/>
    </location>
</feature>
<evidence type="ECO:0000313" key="2">
    <source>
        <dbReference type="EMBL" id="MFH5230860.1"/>
    </source>
</evidence>